<dbReference type="RefSeq" id="WP_379705446.1">
    <property type="nucleotide sequence ID" value="NZ_JBHSCZ010000001.1"/>
</dbReference>
<sequence>MLSNKFSKNLIRVSLGLVIAGTALVGCDKNDAVVTPTPTPAARPNQVFYALTNDNKVVMYNAQTAETAGTTLNVTGLQAGERLLSIDFRPSTGQLYALGSSSRIYFIDLNSGAATAPNINAFTPALVGTIANIDFNPTVDRIRLVTNSGQNLRLNPETGATAAVDGVINGGSNPAINSIAYTNNNATATATELYDIDATTKKLYKQNPPNNGTLTEVGTIPVNFQDKAGFDINADNSVALATFVVGGVTKLYTIDLANANATFLANMADGIIDIAIPTLPVAYATTAMGGLQVFNPLVANSAVTRTITGLGAGESILGIDFRPVNGQLYGIAATAAGAAKLYTFNLATGAATGIGAGFNIGAGITAAGFDFNPTVDRIRFVANNGANLRLNPNDGSIAATDLSLNPGTPMVTSAAYTNNFAGTTSTVLYVADATTLYIQNPPNNGTLVPVGPLGITVGANNGFDIGGRSNSAFAIHTVGTATKVYTINLATGAATAGVDYPNAVTGMAVGLGF</sequence>
<organism evidence="3 4">
    <name type="scientific">Ferruginibacter yonginensis</name>
    <dbReference type="NCBI Taxonomy" id="1310416"/>
    <lineage>
        <taxon>Bacteria</taxon>
        <taxon>Pseudomonadati</taxon>
        <taxon>Bacteroidota</taxon>
        <taxon>Chitinophagia</taxon>
        <taxon>Chitinophagales</taxon>
        <taxon>Chitinophagaceae</taxon>
        <taxon>Ferruginibacter</taxon>
    </lineage>
</organism>
<feature type="signal peptide" evidence="1">
    <location>
        <begin position="1"/>
        <end position="25"/>
    </location>
</feature>
<evidence type="ECO:0000256" key="1">
    <source>
        <dbReference type="SAM" id="SignalP"/>
    </source>
</evidence>
<dbReference type="Pfam" id="PF14339">
    <property type="entry name" value="DUF4394"/>
    <property type="match status" value="2"/>
</dbReference>
<dbReference type="Proteomes" id="UP001595907">
    <property type="component" value="Unassembled WGS sequence"/>
</dbReference>
<comment type="caution">
    <text evidence="3">The sequence shown here is derived from an EMBL/GenBank/DDBJ whole genome shotgun (WGS) entry which is preliminary data.</text>
</comment>
<protein>
    <submittedName>
        <fullName evidence="3">DUF4394 domain-containing protein</fullName>
    </submittedName>
</protein>
<keyword evidence="1" id="KW-0732">Signal</keyword>
<accession>A0ABV8QLZ6</accession>
<gene>
    <name evidence="3" type="ORF">ACFOWM_00395</name>
</gene>
<name>A0ABV8QLZ6_9BACT</name>
<dbReference type="PROSITE" id="PS51257">
    <property type="entry name" value="PROKAR_LIPOPROTEIN"/>
    <property type="match status" value="1"/>
</dbReference>
<reference evidence="4" key="1">
    <citation type="journal article" date="2019" name="Int. J. Syst. Evol. Microbiol.">
        <title>The Global Catalogue of Microorganisms (GCM) 10K type strain sequencing project: providing services to taxonomists for standard genome sequencing and annotation.</title>
        <authorList>
            <consortium name="The Broad Institute Genomics Platform"/>
            <consortium name="The Broad Institute Genome Sequencing Center for Infectious Disease"/>
            <person name="Wu L."/>
            <person name="Ma J."/>
        </authorList>
    </citation>
    <scope>NUCLEOTIDE SEQUENCE [LARGE SCALE GENOMIC DNA]</scope>
    <source>
        <strain evidence="4">CECT 8289</strain>
    </source>
</reference>
<feature type="domain" description="DUF4394" evidence="2">
    <location>
        <begin position="57"/>
        <end position="275"/>
    </location>
</feature>
<dbReference type="EMBL" id="JBHSCZ010000001">
    <property type="protein sequence ID" value="MFC4261321.1"/>
    <property type="molecule type" value="Genomic_DNA"/>
</dbReference>
<dbReference type="InterPro" id="IPR025507">
    <property type="entry name" value="DUF4394"/>
</dbReference>
<dbReference type="SUPFAM" id="SSF82171">
    <property type="entry name" value="DPP6 N-terminal domain-like"/>
    <property type="match status" value="1"/>
</dbReference>
<proteinExistence type="predicted"/>
<evidence type="ECO:0000313" key="3">
    <source>
        <dbReference type="EMBL" id="MFC4261321.1"/>
    </source>
</evidence>
<feature type="chain" id="PRO_5046124033" evidence="1">
    <location>
        <begin position="26"/>
        <end position="513"/>
    </location>
</feature>
<keyword evidence="4" id="KW-1185">Reference proteome</keyword>
<evidence type="ECO:0000259" key="2">
    <source>
        <dbReference type="Pfam" id="PF14339"/>
    </source>
</evidence>
<evidence type="ECO:0000313" key="4">
    <source>
        <dbReference type="Proteomes" id="UP001595907"/>
    </source>
</evidence>
<feature type="domain" description="DUF4394" evidence="2">
    <location>
        <begin position="301"/>
        <end position="505"/>
    </location>
</feature>